<proteinExistence type="predicted"/>
<dbReference type="InterPro" id="IPR046240">
    <property type="entry name" value="DUF6273"/>
</dbReference>
<comment type="caution">
    <text evidence="2">The sequence shown here is derived from an EMBL/GenBank/DDBJ whole genome shotgun (WGS) entry which is preliminary data.</text>
</comment>
<feature type="non-terminal residue" evidence="2">
    <location>
        <position position="1"/>
    </location>
</feature>
<accession>A0A9D2BZ68</accession>
<dbReference type="EMBL" id="DXDX01000167">
    <property type="protein sequence ID" value="HIY22022.1"/>
    <property type="molecule type" value="Genomic_DNA"/>
</dbReference>
<dbReference type="AlphaFoldDB" id="A0A9D2BZ68"/>
<evidence type="ECO:0000259" key="1">
    <source>
        <dbReference type="Pfam" id="PF19789"/>
    </source>
</evidence>
<name>A0A9D2BZ68_9FIRM</name>
<sequence>MGPAEHTILFGSYPQAGLSLRPEPIEWVILEQQGHKCLCVSKFLLDCKPYHTQDSPVTWEGCYLRQWLNRDFLSSAFTEEEQTRIVCSELETLMSRTQDRIFLLHSQEAEALLSEDAARIAKVTPYAKSQGAWSFEDYGVWWLRDWYESSRAQSINCVNFDGYIETAASEATSPVCGVRPALWLTCP</sequence>
<reference evidence="2" key="1">
    <citation type="journal article" date="2021" name="PeerJ">
        <title>Extensive microbial diversity within the chicken gut microbiome revealed by metagenomics and culture.</title>
        <authorList>
            <person name="Gilroy R."/>
            <person name="Ravi A."/>
            <person name="Getino M."/>
            <person name="Pursley I."/>
            <person name="Horton D.L."/>
            <person name="Alikhan N.F."/>
            <person name="Baker D."/>
            <person name="Gharbi K."/>
            <person name="Hall N."/>
            <person name="Watson M."/>
            <person name="Adriaenssens E.M."/>
            <person name="Foster-Nyarko E."/>
            <person name="Jarju S."/>
            <person name="Secka A."/>
            <person name="Antonio M."/>
            <person name="Oren A."/>
            <person name="Chaudhuri R.R."/>
            <person name="La Ragione R."/>
            <person name="Hildebrand F."/>
            <person name="Pallen M.J."/>
        </authorList>
    </citation>
    <scope>NUCLEOTIDE SEQUENCE</scope>
    <source>
        <strain evidence="2">ChiBcec16_6824</strain>
    </source>
</reference>
<organism evidence="2 3">
    <name type="scientific">Candidatus Flavonifractor merdigallinarum</name>
    <dbReference type="NCBI Taxonomy" id="2838589"/>
    <lineage>
        <taxon>Bacteria</taxon>
        <taxon>Bacillati</taxon>
        <taxon>Bacillota</taxon>
        <taxon>Clostridia</taxon>
        <taxon>Eubacteriales</taxon>
        <taxon>Oscillospiraceae</taxon>
        <taxon>Flavonifractor</taxon>
    </lineage>
</organism>
<evidence type="ECO:0000313" key="2">
    <source>
        <dbReference type="EMBL" id="HIY22022.1"/>
    </source>
</evidence>
<dbReference type="Proteomes" id="UP000823868">
    <property type="component" value="Unassembled WGS sequence"/>
</dbReference>
<reference evidence="2" key="2">
    <citation type="submission" date="2021-04" db="EMBL/GenBank/DDBJ databases">
        <authorList>
            <person name="Gilroy R."/>
        </authorList>
    </citation>
    <scope>NUCLEOTIDE SEQUENCE</scope>
    <source>
        <strain evidence="2">ChiBcec16_6824</strain>
    </source>
</reference>
<protein>
    <recommendedName>
        <fullName evidence="1">DUF6273 domain-containing protein</fullName>
    </recommendedName>
</protein>
<evidence type="ECO:0000313" key="3">
    <source>
        <dbReference type="Proteomes" id="UP000823868"/>
    </source>
</evidence>
<dbReference type="Pfam" id="PF19789">
    <property type="entry name" value="DUF6273"/>
    <property type="match status" value="1"/>
</dbReference>
<gene>
    <name evidence="2" type="ORF">H9841_09005</name>
</gene>
<feature type="domain" description="DUF6273" evidence="1">
    <location>
        <begin position="36"/>
        <end position="185"/>
    </location>
</feature>